<proteinExistence type="predicted"/>
<name>W2V2K5_9RICK</name>
<organism evidence="1 2">
    <name type="scientific">Candidatus Xenolissoclinum pacificiensis L6</name>
    <dbReference type="NCBI Taxonomy" id="1401685"/>
    <lineage>
        <taxon>Bacteria</taxon>
        <taxon>Pseudomonadati</taxon>
        <taxon>Pseudomonadota</taxon>
        <taxon>Alphaproteobacteria</taxon>
        <taxon>Rickettsiales</taxon>
        <taxon>Anaplasmataceae</taxon>
        <taxon>Candidatus Xenolissoclinum</taxon>
    </lineage>
</organism>
<accession>W2V2K5</accession>
<reference evidence="1 2" key="1">
    <citation type="journal article" date="2013" name="PLoS ONE">
        <title>Bacterial endosymbiosis in a chordate host: long-term co-evolution and conservation of secondary metabolism.</title>
        <authorList>
            <person name="Kwan J.C."/>
            <person name="Schmidt E.W."/>
        </authorList>
    </citation>
    <scope>NUCLEOTIDE SEQUENCE [LARGE SCALE GENOMIC DNA]</scope>
    <source>
        <strain evidence="2">L6</strain>
    </source>
</reference>
<gene>
    <name evidence="1" type="ORF">P857_1072</name>
</gene>
<comment type="caution">
    <text evidence="1">The sequence shown here is derived from an EMBL/GenBank/DDBJ whole genome shotgun (WGS) entry which is preliminary data.</text>
</comment>
<protein>
    <submittedName>
        <fullName evidence="1">Uncharacterized protein</fullName>
    </submittedName>
</protein>
<sequence>MLLILRTGHYVKFIADVTELSPNEKITDSIEGYFLMKILYISKMACNIMRVRRS</sequence>
<evidence type="ECO:0000313" key="2">
    <source>
        <dbReference type="Proteomes" id="UP000018951"/>
    </source>
</evidence>
<dbReference type="AlphaFoldDB" id="W2V2K5"/>
<keyword evidence="2" id="KW-1185">Reference proteome</keyword>
<dbReference type="EMBL" id="AXCJ01000001">
    <property type="protein sequence ID" value="ETO91892.1"/>
    <property type="molecule type" value="Genomic_DNA"/>
</dbReference>
<dbReference type="Proteomes" id="UP000018951">
    <property type="component" value="Unassembled WGS sequence"/>
</dbReference>
<evidence type="ECO:0000313" key="1">
    <source>
        <dbReference type="EMBL" id="ETO91892.1"/>
    </source>
</evidence>
<dbReference type="STRING" id="1401685.P857_1072"/>